<evidence type="ECO:0000256" key="2">
    <source>
        <dbReference type="SAM" id="MobiDB-lite"/>
    </source>
</evidence>
<feature type="region of interest" description="Disordered" evidence="2">
    <location>
        <begin position="103"/>
        <end position="145"/>
    </location>
</feature>
<gene>
    <name evidence="4" type="ORF">PYX00_004887</name>
</gene>
<feature type="domain" description="Rab-GAP TBC" evidence="3">
    <location>
        <begin position="437"/>
        <end position="644"/>
    </location>
</feature>
<dbReference type="SMART" id="SM00164">
    <property type="entry name" value="TBC"/>
    <property type="match status" value="1"/>
</dbReference>
<organism evidence="4">
    <name type="scientific">Menopon gallinae</name>
    <name type="common">poultry shaft louse</name>
    <dbReference type="NCBI Taxonomy" id="328185"/>
    <lineage>
        <taxon>Eukaryota</taxon>
        <taxon>Metazoa</taxon>
        <taxon>Ecdysozoa</taxon>
        <taxon>Arthropoda</taxon>
        <taxon>Hexapoda</taxon>
        <taxon>Insecta</taxon>
        <taxon>Pterygota</taxon>
        <taxon>Neoptera</taxon>
        <taxon>Paraneoptera</taxon>
        <taxon>Psocodea</taxon>
        <taxon>Troctomorpha</taxon>
        <taxon>Phthiraptera</taxon>
        <taxon>Amblycera</taxon>
        <taxon>Menoponidae</taxon>
        <taxon>Menopon</taxon>
    </lineage>
</organism>
<name>A0AAW2I746_9NEOP</name>
<protein>
    <recommendedName>
        <fullName evidence="3">Rab-GAP TBC domain-containing protein</fullName>
    </recommendedName>
</protein>
<dbReference type="GO" id="GO:0005773">
    <property type="term" value="C:vacuole"/>
    <property type="evidence" value="ECO:0007669"/>
    <property type="project" value="UniProtKB-ARBA"/>
</dbReference>
<dbReference type="EMBL" id="JARGDH010000002">
    <property type="protein sequence ID" value="KAL0277677.1"/>
    <property type="molecule type" value="Genomic_DNA"/>
</dbReference>
<dbReference type="GO" id="GO:0031410">
    <property type="term" value="C:cytoplasmic vesicle"/>
    <property type="evidence" value="ECO:0007669"/>
    <property type="project" value="UniProtKB-ARBA"/>
</dbReference>
<sequence length="717" mass="80932">MPGKLSFVSEKIRSISDTQLDVKKSKGNSNYEPVETVEDMSEAECKNNWFKTWPERHYDKLEQPSEQSPEEDPSSPKAEKSPVPLNKILDKIPLAYSPVTKQLHLLNPSEQKETTNASGKAPGESDDEFDQFKSSAVEDEKGEKCKSPGLMLDLSQNLGKDLVLRSCLKRLELSPEEKFCFLWNSKIGYSDPQRTETLKSDGCALRTEASSFSSIVSSLSDGSPSNPDETSSGKLAFLDNDDLSVRSHDSGSNCGESSKFFDDRHEKFDVKKKGLSGFFSRNVFSWKGASTSSPTQGWKIFSRNVPQESSDSGSASLPVGDVPRGSERSLTDSPVSGKKYEDVVASSSALILHNRPANLPAKSVDEEQKHRLEYQQIVEAAKRKEMKETKLRKKQLQQQLKLEEQLANASRIWNGEILPKWELMKTSRKARDLWWAGIPPCVRGKVWKLAIGNELNITNQLYEICLSRAQERLKAVETSATEETENGDGADKESSVELIQLDISRTFPHLCIFQKGGPYYDILHCLLGAYVCYRPDVGYVQGMSFIAAILILNLEAADAFISFSNLLNRPCHMAFFSLNQPLMQAYYDTYNDFFRENLPRLCQHFEESSLTTDLYLLDWVYSVFAKAMPLDVACRVWDVYLRDGEEFLFRTALGILHLHKDKLMELDFIYAAQFLTKLPEDLSADLLFKSIEAIKMNVGKQKFSQILAGHIQRHSSR</sequence>
<proteinExistence type="predicted"/>
<dbReference type="Pfam" id="PF00566">
    <property type="entry name" value="RabGAP-TBC"/>
    <property type="match status" value="1"/>
</dbReference>
<dbReference type="EMBL" id="JARGDH010000002">
    <property type="protein sequence ID" value="KAL0277676.1"/>
    <property type="molecule type" value="Genomic_DNA"/>
</dbReference>
<dbReference type="EMBL" id="JARGDH010000002">
    <property type="protein sequence ID" value="KAL0277678.1"/>
    <property type="molecule type" value="Genomic_DNA"/>
</dbReference>
<dbReference type="GO" id="GO:0005096">
    <property type="term" value="F:GTPase activator activity"/>
    <property type="evidence" value="ECO:0007669"/>
    <property type="project" value="TreeGrafter"/>
</dbReference>
<dbReference type="Gene3D" id="1.10.10.750">
    <property type="entry name" value="Ypt/Rab-GAP domain of gyp1p, domain 1"/>
    <property type="match status" value="1"/>
</dbReference>
<evidence type="ECO:0000313" key="4">
    <source>
        <dbReference type="EMBL" id="KAL0277676.1"/>
    </source>
</evidence>
<dbReference type="EMBL" id="JARGDH010000002">
    <property type="protein sequence ID" value="KAL0277679.1"/>
    <property type="molecule type" value="Genomic_DNA"/>
</dbReference>
<feature type="region of interest" description="Disordered" evidence="2">
    <location>
        <begin position="57"/>
        <end position="84"/>
    </location>
</feature>
<dbReference type="InterPro" id="IPR050302">
    <property type="entry name" value="Rab_GAP_TBC_domain"/>
</dbReference>
<accession>A0AAW2I746</accession>
<dbReference type="AlphaFoldDB" id="A0AAW2I746"/>
<reference evidence="4" key="1">
    <citation type="journal article" date="2024" name="Gigascience">
        <title>Chromosome-level genome of the poultry shaft louse Menopon gallinae provides insight into the host-switching and adaptive evolution of parasitic lice.</title>
        <authorList>
            <person name="Xu Y."/>
            <person name="Ma L."/>
            <person name="Liu S."/>
            <person name="Liang Y."/>
            <person name="Liu Q."/>
            <person name="He Z."/>
            <person name="Tian L."/>
            <person name="Duan Y."/>
            <person name="Cai W."/>
            <person name="Li H."/>
            <person name="Song F."/>
        </authorList>
    </citation>
    <scope>NUCLEOTIDE SEQUENCE</scope>
    <source>
        <strain evidence="4">Cailab_2023a</strain>
    </source>
</reference>
<feature type="coiled-coil region" evidence="1">
    <location>
        <begin position="379"/>
        <end position="406"/>
    </location>
</feature>
<comment type="caution">
    <text evidence="4">The sequence shown here is derived from an EMBL/GenBank/DDBJ whole genome shotgun (WGS) entry which is preliminary data.</text>
</comment>
<dbReference type="SUPFAM" id="SSF47923">
    <property type="entry name" value="Ypt/Rab-GAP domain of gyp1p"/>
    <property type="match status" value="2"/>
</dbReference>
<dbReference type="Gene3D" id="1.10.8.270">
    <property type="entry name" value="putative rabgap domain of human tbc1 domain family member 14 like domains"/>
    <property type="match status" value="1"/>
</dbReference>
<dbReference type="PANTHER" id="PTHR47219:SF15">
    <property type="entry name" value="TBC1 DOMAIN FAMILY MEMBER 12 ISOFORM X1"/>
    <property type="match status" value="1"/>
</dbReference>
<dbReference type="PANTHER" id="PTHR47219">
    <property type="entry name" value="RAB GTPASE-ACTIVATING PROTEIN 1-LIKE"/>
    <property type="match status" value="1"/>
</dbReference>
<feature type="compositionally biased region" description="Basic and acidic residues" evidence="2">
    <location>
        <begin position="136"/>
        <end position="145"/>
    </location>
</feature>
<dbReference type="FunFam" id="1.10.472.80:FF:000006">
    <property type="entry name" value="TBC1 domain family member 14"/>
    <property type="match status" value="1"/>
</dbReference>
<dbReference type="InterPro" id="IPR000195">
    <property type="entry name" value="Rab-GAP-TBC_dom"/>
</dbReference>
<evidence type="ECO:0000256" key="1">
    <source>
        <dbReference type="SAM" id="Coils"/>
    </source>
</evidence>
<feature type="compositionally biased region" description="Polar residues" evidence="2">
    <location>
        <begin position="304"/>
        <end position="315"/>
    </location>
</feature>
<keyword evidence="1" id="KW-0175">Coiled coil</keyword>
<evidence type="ECO:0000259" key="3">
    <source>
        <dbReference type="PROSITE" id="PS50086"/>
    </source>
</evidence>
<dbReference type="FunFam" id="1.10.10.750:FF:000005">
    <property type="entry name" value="TBC1 domain family member 14"/>
    <property type="match status" value="1"/>
</dbReference>
<dbReference type="FunFam" id="1.10.8.270:FF:000008">
    <property type="entry name" value="Putative TBC1 domain family member 14"/>
    <property type="match status" value="1"/>
</dbReference>
<dbReference type="GO" id="GO:0031267">
    <property type="term" value="F:small GTPase binding"/>
    <property type="evidence" value="ECO:0007669"/>
    <property type="project" value="TreeGrafter"/>
</dbReference>
<dbReference type="PROSITE" id="PS50086">
    <property type="entry name" value="TBC_RABGAP"/>
    <property type="match status" value="1"/>
</dbReference>
<dbReference type="Gene3D" id="1.10.472.80">
    <property type="entry name" value="Ypt/Rab-GAP domain of gyp1p, domain 3"/>
    <property type="match status" value="1"/>
</dbReference>
<feature type="region of interest" description="Disordered" evidence="2">
    <location>
        <begin position="304"/>
        <end position="337"/>
    </location>
</feature>
<dbReference type="GO" id="GO:0016192">
    <property type="term" value="P:vesicle-mediated transport"/>
    <property type="evidence" value="ECO:0007669"/>
    <property type="project" value="UniProtKB-ARBA"/>
</dbReference>
<dbReference type="InterPro" id="IPR035969">
    <property type="entry name" value="Rab-GAP_TBC_sf"/>
</dbReference>